<dbReference type="SUPFAM" id="SSF53474">
    <property type="entry name" value="alpha/beta-Hydrolases"/>
    <property type="match status" value="1"/>
</dbReference>
<evidence type="ECO:0000313" key="4">
    <source>
        <dbReference type="Proteomes" id="UP000622580"/>
    </source>
</evidence>
<dbReference type="PANTHER" id="PTHR48081">
    <property type="entry name" value="AB HYDROLASE SUPERFAMILY PROTEIN C4A8.06C"/>
    <property type="match status" value="1"/>
</dbReference>
<keyword evidence="1 3" id="KW-0378">Hydrolase</keyword>
<reference evidence="3" key="1">
    <citation type="submission" date="2021-04" db="EMBL/GenBank/DDBJ databases">
        <title>Draft genome assembly of strain Phenylobacterium sp. 20VBR1 using MiniION and Illumina platforms.</title>
        <authorList>
            <person name="Thomas F.A."/>
            <person name="Krishnan K.P."/>
            <person name="Sinha R.K."/>
        </authorList>
    </citation>
    <scope>NUCLEOTIDE SEQUENCE</scope>
    <source>
        <strain evidence="3">20VBR1</strain>
    </source>
</reference>
<comment type="caution">
    <text evidence="3">The sequence shown here is derived from an EMBL/GenBank/DDBJ whole genome shotgun (WGS) entry which is preliminary data.</text>
</comment>
<evidence type="ECO:0000313" key="3">
    <source>
        <dbReference type="EMBL" id="MBR7621051.1"/>
    </source>
</evidence>
<feature type="domain" description="Alpha/beta hydrolase fold-3" evidence="2">
    <location>
        <begin position="82"/>
        <end position="285"/>
    </location>
</feature>
<organism evidence="3 4">
    <name type="scientific">Phenylobacterium glaciei</name>
    <dbReference type="NCBI Taxonomy" id="2803784"/>
    <lineage>
        <taxon>Bacteria</taxon>
        <taxon>Pseudomonadati</taxon>
        <taxon>Pseudomonadota</taxon>
        <taxon>Alphaproteobacteria</taxon>
        <taxon>Caulobacterales</taxon>
        <taxon>Caulobacteraceae</taxon>
        <taxon>Phenylobacterium</taxon>
    </lineage>
</organism>
<dbReference type="AlphaFoldDB" id="A0A941D2P7"/>
<accession>A0A941D2P7</accession>
<dbReference type="RefSeq" id="WP_215341892.1">
    <property type="nucleotide sequence ID" value="NZ_JAGSGD010000001.1"/>
</dbReference>
<dbReference type="EMBL" id="JAGSGD010000001">
    <property type="protein sequence ID" value="MBR7621051.1"/>
    <property type="molecule type" value="Genomic_DNA"/>
</dbReference>
<sequence length="310" mass="32610">MDPHIKAMLDAADAAAAGQTPPPLDAIPPEMIRAGYRMQRQAQNLNAPKDVTATDIKVDGAEGPIPARLYVPANAPAVTPLLVYYHGGGFAIGDLETHDGHCRRMAAYAGIRVLAIDYRLAPEHPFPAGHDDCLAATKWAFDHASEIGVDPARIAVGGCSAGGNLAASISVDMKNDPTRKIAFQLLLYPGIWPEVETQSRKTLDGPVLTKAALAWFDKCLAVLGHPQAHRAMLGTADVAGVAPALVVTAGYDPLKDEGRDFAAKLNAAGVKATHKEYPDMVHDFLIMGDVSPAIDVAAHEVAAALKAALA</sequence>
<protein>
    <submittedName>
        <fullName evidence="3">Alpha/beta hydrolase</fullName>
    </submittedName>
</protein>
<dbReference type="Pfam" id="PF07859">
    <property type="entry name" value="Abhydrolase_3"/>
    <property type="match status" value="1"/>
</dbReference>
<dbReference type="PANTHER" id="PTHR48081:SF8">
    <property type="entry name" value="ALPHA_BETA HYDROLASE FOLD-3 DOMAIN-CONTAINING PROTEIN-RELATED"/>
    <property type="match status" value="1"/>
</dbReference>
<dbReference type="GO" id="GO:0016787">
    <property type="term" value="F:hydrolase activity"/>
    <property type="evidence" value="ECO:0007669"/>
    <property type="project" value="UniProtKB-KW"/>
</dbReference>
<dbReference type="Gene3D" id="3.40.50.1820">
    <property type="entry name" value="alpha/beta hydrolase"/>
    <property type="match status" value="1"/>
</dbReference>
<dbReference type="InterPro" id="IPR029058">
    <property type="entry name" value="AB_hydrolase_fold"/>
</dbReference>
<name>A0A941D2P7_9CAUL</name>
<proteinExistence type="predicted"/>
<evidence type="ECO:0000259" key="2">
    <source>
        <dbReference type="Pfam" id="PF07859"/>
    </source>
</evidence>
<dbReference type="Proteomes" id="UP000622580">
    <property type="component" value="Unassembled WGS sequence"/>
</dbReference>
<dbReference type="InterPro" id="IPR050300">
    <property type="entry name" value="GDXG_lipolytic_enzyme"/>
</dbReference>
<evidence type="ECO:0000256" key="1">
    <source>
        <dbReference type="ARBA" id="ARBA00022801"/>
    </source>
</evidence>
<gene>
    <name evidence="3" type="ORF">JKL49_16785</name>
</gene>
<keyword evidence="4" id="KW-1185">Reference proteome</keyword>
<dbReference type="InterPro" id="IPR013094">
    <property type="entry name" value="AB_hydrolase_3"/>
</dbReference>